<name>A0A3E2NXZ6_9SPHI</name>
<dbReference type="InterPro" id="IPR001451">
    <property type="entry name" value="Hexapep"/>
</dbReference>
<keyword evidence="4" id="KW-1185">Reference proteome</keyword>
<evidence type="ECO:0000256" key="1">
    <source>
        <dbReference type="ARBA" id="ARBA00007274"/>
    </source>
</evidence>
<dbReference type="GO" id="GO:0005829">
    <property type="term" value="C:cytosol"/>
    <property type="evidence" value="ECO:0007669"/>
    <property type="project" value="TreeGrafter"/>
</dbReference>
<keyword evidence="3" id="KW-0012">Acyltransferase</keyword>
<evidence type="ECO:0000256" key="2">
    <source>
        <dbReference type="ARBA" id="ARBA00022679"/>
    </source>
</evidence>
<proteinExistence type="inferred from homology"/>
<dbReference type="InterPro" id="IPR011004">
    <property type="entry name" value="Trimer_LpxA-like_sf"/>
</dbReference>
<sequence length="177" mass="19985">MRRFISELRIFICNRWIARIPSHTIRQLYYRRIMKYNIGHNAAILMDCSFDRTESFSIGDNSVVNGKCRLDNKSSITIGSNVSISQEVMILSADHDPYSPNFEGREKPVIIEDYVWIGSRAIIMPGVTLGKGSVVSAGAVVTKNVSPYEIVGGVPAKLIKMRNPDLSYQLSYRRLLQ</sequence>
<dbReference type="InterPro" id="IPR051159">
    <property type="entry name" value="Hexapeptide_acetyltransf"/>
</dbReference>
<gene>
    <name evidence="3" type="ORF">DYU05_09405</name>
</gene>
<accession>A0A3E2NXZ6</accession>
<organism evidence="3 4">
    <name type="scientific">Mucilaginibacter terrenus</name>
    <dbReference type="NCBI Taxonomy" id="2482727"/>
    <lineage>
        <taxon>Bacteria</taxon>
        <taxon>Pseudomonadati</taxon>
        <taxon>Bacteroidota</taxon>
        <taxon>Sphingobacteriia</taxon>
        <taxon>Sphingobacteriales</taxon>
        <taxon>Sphingobacteriaceae</taxon>
        <taxon>Mucilaginibacter</taxon>
    </lineage>
</organism>
<evidence type="ECO:0000313" key="4">
    <source>
        <dbReference type="Proteomes" id="UP000260823"/>
    </source>
</evidence>
<dbReference type="Gene3D" id="2.160.10.10">
    <property type="entry name" value="Hexapeptide repeat proteins"/>
    <property type="match status" value="1"/>
</dbReference>
<dbReference type="PANTHER" id="PTHR23416:SF23">
    <property type="entry name" value="ACETYLTRANSFERASE C18B11.09C-RELATED"/>
    <property type="match status" value="1"/>
</dbReference>
<dbReference type="EMBL" id="QWDE01000001">
    <property type="protein sequence ID" value="RFZ85791.1"/>
    <property type="molecule type" value="Genomic_DNA"/>
</dbReference>
<dbReference type="AlphaFoldDB" id="A0A3E2NXZ6"/>
<dbReference type="SUPFAM" id="SSF51161">
    <property type="entry name" value="Trimeric LpxA-like enzymes"/>
    <property type="match status" value="1"/>
</dbReference>
<dbReference type="CDD" id="cd04647">
    <property type="entry name" value="LbH_MAT_like"/>
    <property type="match status" value="1"/>
</dbReference>
<comment type="similarity">
    <text evidence="1">Belongs to the transferase hexapeptide repeat family.</text>
</comment>
<dbReference type="GO" id="GO:0008374">
    <property type="term" value="F:O-acyltransferase activity"/>
    <property type="evidence" value="ECO:0007669"/>
    <property type="project" value="TreeGrafter"/>
</dbReference>
<comment type="caution">
    <text evidence="3">The sequence shown here is derived from an EMBL/GenBank/DDBJ whole genome shotgun (WGS) entry which is preliminary data.</text>
</comment>
<dbReference type="OrthoDB" id="9801697at2"/>
<reference evidence="3 4" key="1">
    <citation type="submission" date="2018-08" db="EMBL/GenBank/DDBJ databases">
        <title>Mucilaginibacter terrae sp. nov., isolated from manganese diggings.</title>
        <authorList>
            <person name="Huang Y."/>
            <person name="Zhou Z."/>
        </authorList>
    </citation>
    <scope>NUCLEOTIDE SEQUENCE [LARGE SCALE GENOMIC DNA]</scope>
    <source>
        <strain evidence="3 4">ZH6</strain>
    </source>
</reference>
<keyword evidence="2 3" id="KW-0808">Transferase</keyword>
<protein>
    <submittedName>
        <fullName evidence="3">Acyltransferase</fullName>
    </submittedName>
</protein>
<dbReference type="Pfam" id="PF14602">
    <property type="entry name" value="Hexapep_2"/>
    <property type="match status" value="1"/>
</dbReference>
<evidence type="ECO:0000313" key="3">
    <source>
        <dbReference type="EMBL" id="RFZ85791.1"/>
    </source>
</evidence>
<dbReference type="PANTHER" id="PTHR23416">
    <property type="entry name" value="SIALIC ACID SYNTHASE-RELATED"/>
    <property type="match status" value="1"/>
</dbReference>
<dbReference type="Proteomes" id="UP000260823">
    <property type="component" value="Unassembled WGS sequence"/>
</dbReference>